<proteinExistence type="inferred from homology"/>
<feature type="domain" description="Mur ligase central" evidence="3">
    <location>
        <begin position="50"/>
        <end position="235"/>
    </location>
</feature>
<dbReference type="Gene3D" id="3.40.1190.10">
    <property type="entry name" value="Mur-like, catalytic domain"/>
    <property type="match status" value="1"/>
</dbReference>
<feature type="binding site" evidence="2">
    <location>
        <position position="231"/>
    </location>
    <ligand>
        <name>Zn(2+)</name>
        <dbReference type="ChEBI" id="CHEBI:29105"/>
    </ligand>
</feature>
<comment type="pathway">
    <text evidence="1 2">Cell wall biogenesis; peptidoglycan biosynthesis.</text>
</comment>
<comment type="function">
    <text evidence="2">The lipid II isoglutaminyl synthase complex catalyzes the formation of alpha-D-isoglutamine in the cell wall lipid II stem peptide. The MurT subunit catalyzes the ATP-dependent amidation of D-glutamate residue of lipid II, converting it to an isoglutamine residue.</text>
</comment>
<comment type="catalytic activity">
    <reaction evidence="2">
        <text>beta-D-GlcNAc-(1-&gt;4)-Mur2Ac(oyl-L-Ala-gamma-D-Glu-L-Lys-D-Ala-D-Ala)-di-trans,octa-cis-undecaprenyl diphosphate + ATP = beta-D-GlcNAc-(1-&gt;4)-Mur2Ac(oyl-L-Ala-gamma-D-O-P-Glu-L-Lys-D-Ala-D-Ala)-di-trans,octa-cis-undecaprenyl diphosphate + ADP</text>
        <dbReference type="Rhea" id="RHEA:59488"/>
        <dbReference type="ChEBI" id="CHEBI:30616"/>
        <dbReference type="ChEBI" id="CHEBI:60033"/>
        <dbReference type="ChEBI" id="CHEBI:143132"/>
        <dbReference type="ChEBI" id="CHEBI:456216"/>
    </reaction>
</comment>
<accession>A0ABT7U9E5</accession>
<dbReference type="InterPro" id="IPR013564">
    <property type="entry name" value="MurT_C"/>
</dbReference>
<evidence type="ECO:0000256" key="1">
    <source>
        <dbReference type="ARBA" id="ARBA00004752"/>
    </source>
</evidence>
<comment type="similarity">
    <text evidence="2">Belongs to the MurCDEF family. MurT subfamily.</text>
</comment>
<comment type="subunit">
    <text evidence="2">Forms a heterodimer with GatD.</text>
</comment>
<dbReference type="EMBL" id="JAUDCG010000003">
    <property type="protein sequence ID" value="MDM8156251.1"/>
    <property type="molecule type" value="Genomic_DNA"/>
</dbReference>
<dbReference type="Pfam" id="PF08353">
    <property type="entry name" value="MurT_C"/>
    <property type="match status" value="1"/>
</dbReference>
<reference evidence="5" key="1">
    <citation type="submission" date="2023-06" db="EMBL/GenBank/DDBJ databases">
        <title>Identification and characterization of horizontal gene transfer across gut microbiota members of farm animals based on homology search.</title>
        <authorList>
            <person name="Schwarzerova J."/>
            <person name="Nykrynova M."/>
            <person name="Jureckova K."/>
            <person name="Cejkova D."/>
            <person name="Rychlik I."/>
        </authorList>
    </citation>
    <scope>NUCLEOTIDE SEQUENCE</scope>
    <source>
        <strain evidence="5">ET39</strain>
    </source>
</reference>
<organism evidence="5 6">
    <name type="scientific">Amedibacillus dolichus</name>
    <dbReference type="NCBI Taxonomy" id="31971"/>
    <lineage>
        <taxon>Bacteria</taxon>
        <taxon>Bacillati</taxon>
        <taxon>Bacillota</taxon>
        <taxon>Erysipelotrichia</taxon>
        <taxon>Erysipelotrichales</taxon>
        <taxon>Erysipelotrichaceae</taxon>
        <taxon>Amedibacillus</taxon>
    </lineage>
</organism>
<keyword evidence="2" id="KW-0961">Cell wall biogenesis/degradation</keyword>
<feature type="binding site" evidence="2">
    <location>
        <position position="209"/>
    </location>
    <ligand>
        <name>Zn(2+)</name>
        <dbReference type="ChEBI" id="CHEBI:29105"/>
    </ligand>
</feature>
<feature type="domain" description="Lipid II isoglutaminyl synthase (glutamine-hydrolyzing) subunit MurT C-terminal" evidence="4">
    <location>
        <begin position="317"/>
        <end position="426"/>
    </location>
</feature>
<reference evidence="5" key="2">
    <citation type="submission" date="2023-06" db="EMBL/GenBank/DDBJ databases">
        <authorList>
            <person name="Zeman M."/>
            <person name="Kubasova T."/>
            <person name="Jahodarova E."/>
            <person name="Nykrynova M."/>
            <person name="Rychlik I."/>
        </authorList>
    </citation>
    <scope>NUCLEOTIDE SEQUENCE</scope>
    <source>
        <strain evidence="5">ET39</strain>
    </source>
</reference>
<keyword evidence="2 5" id="KW-0436">Ligase</keyword>
<name>A0ABT7U9E5_9FIRM</name>
<dbReference type="PANTHER" id="PTHR23135">
    <property type="entry name" value="MUR LIGASE FAMILY MEMBER"/>
    <property type="match status" value="1"/>
</dbReference>
<dbReference type="Pfam" id="PF08245">
    <property type="entry name" value="Mur_ligase_M"/>
    <property type="match status" value="1"/>
</dbReference>
<dbReference type="GO" id="GO:0016874">
    <property type="term" value="F:ligase activity"/>
    <property type="evidence" value="ECO:0007669"/>
    <property type="project" value="UniProtKB-KW"/>
</dbReference>
<keyword evidence="2" id="KW-0573">Peptidoglycan synthesis</keyword>
<comment type="caution">
    <text evidence="5">The sequence shown here is derived from an EMBL/GenBank/DDBJ whole genome shotgun (WGS) entry which is preliminary data.</text>
</comment>
<dbReference type="SUPFAM" id="SSF53623">
    <property type="entry name" value="MurD-like peptide ligases, catalytic domain"/>
    <property type="match status" value="1"/>
</dbReference>
<dbReference type="InterPro" id="IPR043703">
    <property type="entry name" value="Lipid_II_synth_MurT"/>
</dbReference>
<keyword evidence="2" id="KW-0547">Nucleotide-binding</keyword>
<keyword evidence="2" id="KW-0133">Cell shape</keyword>
<feature type="binding site" evidence="2">
    <location>
        <position position="206"/>
    </location>
    <ligand>
        <name>Zn(2+)</name>
        <dbReference type="ChEBI" id="CHEBI:29105"/>
    </ligand>
</feature>
<evidence type="ECO:0000259" key="4">
    <source>
        <dbReference type="Pfam" id="PF08353"/>
    </source>
</evidence>
<protein>
    <recommendedName>
        <fullName evidence="2">Lipid II isoglutaminyl synthase (glutamine-hydrolyzing) subunit MurT</fullName>
        <ecNumber evidence="2">6.3.5.13</ecNumber>
    </recommendedName>
</protein>
<comment type="catalytic activity">
    <reaction evidence="2">
        <text>beta-D-GlcNAc-(1-&gt;4)-Mur2Ac(oyl-L-Ala-gamma-D-Glu-L-Lys-D-Ala-D-Ala)-di-trans,octa-cis-undecaprenyl diphosphate + L-glutamine + ATP + H2O = beta-D-GlcNAc-(1-&gt;4)-Mur2Ac(oyl-L-Ala-D-isoglutaminyl-L-Lys-D-Ala-D-Ala)-di-trans,octa-cis-undecaprenyl diphosphate + L-glutamate + ADP + phosphate + H(+)</text>
        <dbReference type="Rhea" id="RHEA:57928"/>
        <dbReference type="ChEBI" id="CHEBI:15377"/>
        <dbReference type="ChEBI" id="CHEBI:15378"/>
        <dbReference type="ChEBI" id="CHEBI:29985"/>
        <dbReference type="ChEBI" id="CHEBI:30616"/>
        <dbReference type="ChEBI" id="CHEBI:43474"/>
        <dbReference type="ChEBI" id="CHEBI:58359"/>
        <dbReference type="ChEBI" id="CHEBI:60033"/>
        <dbReference type="ChEBI" id="CHEBI:62233"/>
        <dbReference type="ChEBI" id="CHEBI:456216"/>
        <dbReference type="EC" id="6.3.5.13"/>
    </reaction>
</comment>
<dbReference type="EC" id="6.3.5.13" evidence="2"/>
<dbReference type="HAMAP" id="MF_02214">
    <property type="entry name" value="Lipid_II_synth_MurT"/>
    <property type="match status" value="1"/>
</dbReference>
<sequence>MRGLSIAATRIIKALLSIVHRGGSLPGQIGLKLDGNVLSKLKFDGVIVMVTGTNGKTSTSNLIADLFERSGRRVISNRRGDNMRAGIATTILTHTTLGGRVKADAMVLEVDELNVRHLLPQLKVNAFVVTNFFRDQLDRAREMEQLIETIENVLPDYEGTLILNANDPNVVRLADHAPKANTCYFAVDRCGSSSETTAEASEGKFCPRCGSRLKYTYFQYSHIGEFHCSNCAFATPSADVCLTDIDLEHRQFSWRQERFTAAQDGLYAIYNCAALCAVAHVFSLDPAQVRSVLDHAVQPWGRNEHFDFEGKTCILNLVKNPTGANEVMKVIESHPEPKAVLIVLNDHDQDGTDVSWIYDTHFEKILSGDTRALLCSGTRAYDMALRLRYEGHTGAITVVEDLQEAIDQLLSIPDCTLFAIATYTALLPTRNAICRRVR</sequence>
<evidence type="ECO:0000256" key="2">
    <source>
        <dbReference type="HAMAP-Rule" id="MF_02214"/>
    </source>
</evidence>
<evidence type="ECO:0000313" key="5">
    <source>
        <dbReference type="EMBL" id="MDM8156251.1"/>
    </source>
</evidence>
<dbReference type="PANTHER" id="PTHR23135:SF7">
    <property type="entry name" value="LIPID II ISOGLUTAMINYL SYNTHASE (GLUTAMINE-HYDROLYZING) SUBUNIT MURT"/>
    <property type="match status" value="1"/>
</dbReference>
<feature type="binding site" evidence="2">
    <location>
        <position position="228"/>
    </location>
    <ligand>
        <name>Zn(2+)</name>
        <dbReference type="ChEBI" id="CHEBI:29105"/>
    </ligand>
</feature>
<dbReference type="InterPro" id="IPR013221">
    <property type="entry name" value="Mur_ligase_cen"/>
</dbReference>
<keyword evidence="2" id="KW-0479">Metal-binding</keyword>
<gene>
    <name evidence="2" type="primary">murT</name>
    <name evidence="5" type="ORF">QUV96_01210</name>
</gene>
<keyword evidence="2" id="KW-0862">Zinc</keyword>
<dbReference type="Proteomes" id="UP001529340">
    <property type="component" value="Unassembled WGS sequence"/>
</dbReference>
<dbReference type="InterPro" id="IPR036565">
    <property type="entry name" value="Mur-like_cat_sf"/>
</dbReference>
<keyword evidence="6" id="KW-1185">Reference proteome</keyword>
<comment type="catalytic activity">
    <reaction evidence="2">
        <text>beta-D-GlcNAc-(1-&gt;4)-Mur2Ac(oyl-L-Ala-gamma-D-O-P-Glu-L-Lys-D-Ala-D-Ala)-di-trans,octa-cis-undecaprenyl diphosphate + NH4(+) = beta-D-GlcNAc-(1-&gt;4)-Mur2Ac(oyl-L-Ala-D-isoglutaminyl-L-Lys-D-Ala-D-Ala)-di-trans,octa-cis-undecaprenyl diphosphate + phosphate + H(+)</text>
        <dbReference type="Rhea" id="RHEA:57932"/>
        <dbReference type="ChEBI" id="CHEBI:15378"/>
        <dbReference type="ChEBI" id="CHEBI:28938"/>
        <dbReference type="ChEBI" id="CHEBI:43474"/>
        <dbReference type="ChEBI" id="CHEBI:62233"/>
        <dbReference type="ChEBI" id="CHEBI:143132"/>
    </reaction>
</comment>
<dbReference type="RefSeq" id="WP_289606720.1">
    <property type="nucleotide sequence ID" value="NZ_JAUDCG010000003.1"/>
</dbReference>
<evidence type="ECO:0000259" key="3">
    <source>
        <dbReference type="Pfam" id="PF08245"/>
    </source>
</evidence>
<keyword evidence="2" id="KW-0067">ATP-binding</keyword>
<feature type="active site" evidence="2">
    <location>
        <position position="353"/>
    </location>
</feature>
<evidence type="ECO:0000313" key="6">
    <source>
        <dbReference type="Proteomes" id="UP001529340"/>
    </source>
</evidence>